<organism evidence="6 7">
    <name type="scientific">Amycolatopsis acidiphila</name>
    <dbReference type="NCBI Taxonomy" id="715473"/>
    <lineage>
        <taxon>Bacteria</taxon>
        <taxon>Bacillati</taxon>
        <taxon>Actinomycetota</taxon>
        <taxon>Actinomycetes</taxon>
        <taxon>Pseudonocardiales</taxon>
        <taxon>Pseudonocardiaceae</taxon>
        <taxon>Amycolatopsis</taxon>
    </lineage>
</organism>
<keyword evidence="7" id="KW-1185">Reference proteome</keyword>
<dbReference type="SUPFAM" id="SSF48008">
    <property type="entry name" value="GntR ligand-binding domain-like"/>
    <property type="match status" value="1"/>
</dbReference>
<evidence type="ECO:0000313" key="7">
    <source>
        <dbReference type="Proteomes" id="UP000318578"/>
    </source>
</evidence>
<dbReference type="EMBL" id="VJZA01000036">
    <property type="protein sequence ID" value="TVT20392.1"/>
    <property type="molecule type" value="Genomic_DNA"/>
</dbReference>
<feature type="compositionally biased region" description="Basic and acidic residues" evidence="4">
    <location>
        <begin position="36"/>
        <end position="48"/>
    </location>
</feature>
<keyword evidence="1" id="KW-0805">Transcription regulation</keyword>
<keyword evidence="3" id="KW-0804">Transcription</keyword>
<name>A0A558A7Z9_9PSEU</name>
<dbReference type="InterPro" id="IPR011711">
    <property type="entry name" value="GntR_C"/>
</dbReference>
<feature type="region of interest" description="Disordered" evidence="4">
    <location>
        <begin position="27"/>
        <end position="49"/>
    </location>
</feature>
<feature type="domain" description="HTH gntR-type" evidence="5">
    <location>
        <begin position="55"/>
        <end position="125"/>
    </location>
</feature>
<dbReference type="PANTHER" id="PTHR43537:SF5">
    <property type="entry name" value="UXU OPERON TRANSCRIPTIONAL REGULATOR"/>
    <property type="match status" value="1"/>
</dbReference>
<dbReference type="InterPro" id="IPR036390">
    <property type="entry name" value="WH_DNA-bd_sf"/>
</dbReference>
<dbReference type="Gene3D" id="1.10.10.10">
    <property type="entry name" value="Winged helix-like DNA-binding domain superfamily/Winged helix DNA-binding domain"/>
    <property type="match status" value="1"/>
</dbReference>
<dbReference type="SMART" id="SM00345">
    <property type="entry name" value="HTH_GNTR"/>
    <property type="match status" value="1"/>
</dbReference>
<dbReference type="PANTHER" id="PTHR43537">
    <property type="entry name" value="TRANSCRIPTIONAL REGULATOR, GNTR FAMILY"/>
    <property type="match status" value="1"/>
</dbReference>
<dbReference type="PROSITE" id="PS50949">
    <property type="entry name" value="HTH_GNTR"/>
    <property type="match status" value="1"/>
</dbReference>
<dbReference type="AlphaFoldDB" id="A0A558A7Z9"/>
<dbReference type="SMART" id="SM00895">
    <property type="entry name" value="FCD"/>
    <property type="match status" value="1"/>
</dbReference>
<gene>
    <name evidence="6" type="ORF">FNH06_20690</name>
</gene>
<dbReference type="InterPro" id="IPR000524">
    <property type="entry name" value="Tscrpt_reg_HTH_GntR"/>
</dbReference>
<protein>
    <submittedName>
        <fullName evidence="6">FadR family transcriptional regulator</fullName>
    </submittedName>
</protein>
<dbReference type="Pfam" id="PF07729">
    <property type="entry name" value="FCD"/>
    <property type="match status" value="1"/>
</dbReference>
<sequence>MVWKFKLGAAEVGVKGHSARCRKVALGRGPISPTGRGEEGSVSKEARAFDPLPSARTADRIVRLLRDRIRSGELPVGDRLPSERDLCAQLNVSRLSLREALRVLEANGLIEVRMGARGGAFVTAPSTQHAGEGITDLLTTAGLSAANVTQARSILELGIIPVVIACADETDLLELDKLCDEAEAARTDGSYTRAMSLDFHLRVAAATHNPAIVMIMDSFRDAILMSIQEARHEGTQGVAEHRKFIDAVRARDADRAHQAMADHLRRTADAVGSPC</sequence>
<dbReference type="Gene3D" id="1.20.120.530">
    <property type="entry name" value="GntR ligand-binding domain-like"/>
    <property type="match status" value="1"/>
</dbReference>
<evidence type="ECO:0000256" key="3">
    <source>
        <dbReference type="ARBA" id="ARBA00023163"/>
    </source>
</evidence>
<reference evidence="6 7" key="1">
    <citation type="submission" date="2019-07" db="EMBL/GenBank/DDBJ databases">
        <title>New species of Amycolatopsis and Streptomyces.</title>
        <authorList>
            <person name="Duangmal K."/>
            <person name="Teo W.F.A."/>
            <person name="Lipun K."/>
        </authorList>
    </citation>
    <scope>NUCLEOTIDE SEQUENCE [LARGE SCALE GENOMIC DNA]</scope>
    <source>
        <strain evidence="6 7">JCM 30562</strain>
    </source>
</reference>
<proteinExistence type="predicted"/>
<accession>A0A558A7Z9</accession>
<dbReference type="GO" id="GO:0003700">
    <property type="term" value="F:DNA-binding transcription factor activity"/>
    <property type="evidence" value="ECO:0007669"/>
    <property type="project" value="InterPro"/>
</dbReference>
<dbReference type="CDD" id="cd07377">
    <property type="entry name" value="WHTH_GntR"/>
    <property type="match status" value="1"/>
</dbReference>
<evidence type="ECO:0000256" key="4">
    <source>
        <dbReference type="SAM" id="MobiDB-lite"/>
    </source>
</evidence>
<evidence type="ECO:0000256" key="2">
    <source>
        <dbReference type="ARBA" id="ARBA00023125"/>
    </source>
</evidence>
<dbReference type="Pfam" id="PF00392">
    <property type="entry name" value="GntR"/>
    <property type="match status" value="1"/>
</dbReference>
<evidence type="ECO:0000259" key="5">
    <source>
        <dbReference type="PROSITE" id="PS50949"/>
    </source>
</evidence>
<dbReference type="PRINTS" id="PR00035">
    <property type="entry name" value="HTHGNTR"/>
</dbReference>
<evidence type="ECO:0000313" key="6">
    <source>
        <dbReference type="EMBL" id="TVT20392.1"/>
    </source>
</evidence>
<evidence type="ECO:0000256" key="1">
    <source>
        <dbReference type="ARBA" id="ARBA00023015"/>
    </source>
</evidence>
<dbReference type="Proteomes" id="UP000318578">
    <property type="component" value="Unassembled WGS sequence"/>
</dbReference>
<comment type="caution">
    <text evidence="6">The sequence shown here is derived from an EMBL/GenBank/DDBJ whole genome shotgun (WGS) entry which is preliminary data.</text>
</comment>
<dbReference type="InterPro" id="IPR008920">
    <property type="entry name" value="TF_FadR/GntR_C"/>
</dbReference>
<dbReference type="GO" id="GO:0003677">
    <property type="term" value="F:DNA binding"/>
    <property type="evidence" value="ECO:0007669"/>
    <property type="project" value="UniProtKB-KW"/>
</dbReference>
<dbReference type="InterPro" id="IPR036388">
    <property type="entry name" value="WH-like_DNA-bd_sf"/>
</dbReference>
<keyword evidence="2" id="KW-0238">DNA-binding</keyword>
<dbReference type="OrthoDB" id="3172099at2"/>
<dbReference type="SUPFAM" id="SSF46785">
    <property type="entry name" value="Winged helix' DNA-binding domain"/>
    <property type="match status" value="1"/>
</dbReference>